<name>A0AA50DKI1_9GAMM</name>
<dbReference type="Pfam" id="PF03756">
    <property type="entry name" value="AfsA"/>
    <property type="match status" value="2"/>
</dbReference>
<reference evidence="2 3" key="1">
    <citation type="submission" date="2023-07" db="EMBL/GenBank/DDBJ databases">
        <title>Pathogenic bacteria of pear tree diseases.</title>
        <authorList>
            <person name="Zhang Z."/>
            <person name="He L."/>
            <person name="Huang R."/>
        </authorList>
    </citation>
    <scope>NUCLEOTIDE SEQUENCE [LARGE SCALE GENOMIC DNA]</scope>
    <source>
        <strain evidence="2 3">DE2</strain>
    </source>
</reference>
<evidence type="ECO:0000313" key="3">
    <source>
        <dbReference type="Proteomes" id="UP001228139"/>
    </source>
</evidence>
<dbReference type="InterPro" id="IPR005509">
    <property type="entry name" value="AfsA_hotdog_dom"/>
</dbReference>
<evidence type="ECO:0000259" key="1">
    <source>
        <dbReference type="Pfam" id="PF03756"/>
    </source>
</evidence>
<evidence type="ECO:0000313" key="2">
    <source>
        <dbReference type="EMBL" id="WLS77851.1"/>
    </source>
</evidence>
<dbReference type="RefSeq" id="WP_306207131.1">
    <property type="nucleotide sequence ID" value="NZ_CP132353.1"/>
</dbReference>
<dbReference type="Proteomes" id="UP001228139">
    <property type="component" value="Chromosome"/>
</dbReference>
<dbReference type="EMBL" id="CP132353">
    <property type="protein sequence ID" value="WLS77851.1"/>
    <property type="molecule type" value="Genomic_DNA"/>
</dbReference>
<accession>A0AA50DKI1</accession>
<keyword evidence="3" id="KW-1185">Reference proteome</keyword>
<sequence>MHDVQNLNKNKQPPTITYPGCTIDKKYVHRQAVNEVFITSSHQNETDHFSVTAVMPKSHMYFNDQPELIDDNQYYDALLLLEIFRQTSICVTHKYYDVPLTAKFIFNDAKFSIINHHLLQISELSQCLTVEVKIRNHKYRRHVLFGYTLDMDILINNTLCAHKKMDIGWMEKSVWKKLRSRHESHHPFEFSYIKPVSSISVGRNIPRNVVIGDIREDDNFFKASLIVDQSYSSIFDHPLDHVPAMFIIEACRQSALMAVFIREDIKVNQLLFHSCDISFLHFCELSCISECVINMSDIISTYNVIQVPVSVMQNDSQNTVGVISFKIIMK</sequence>
<gene>
    <name evidence="2" type="ORF">Q3V30_15440</name>
</gene>
<proteinExistence type="predicted"/>
<dbReference type="AlphaFoldDB" id="A0AA50DKI1"/>
<protein>
    <submittedName>
        <fullName evidence="2">AfsA-related hotdog domain-containing protein</fullName>
    </submittedName>
</protein>
<organism evidence="2 3">
    <name type="scientific">Erwinia pyri</name>
    <dbReference type="NCBI Taxonomy" id="3062598"/>
    <lineage>
        <taxon>Bacteria</taxon>
        <taxon>Pseudomonadati</taxon>
        <taxon>Pseudomonadota</taxon>
        <taxon>Gammaproteobacteria</taxon>
        <taxon>Enterobacterales</taxon>
        <taxon>Erwiniaceae</taxon>
        <taxon>Erwinia</taxon>
    </lineage>
</organism>
<dbReference type="KEGG" id="epi:Q3V30_15440"/>
<feature type="domain" description="A-factor biosynthesis hotdog" evidence="1">
    <location>
        <begin position="27"/>
        <end position="165"/>
    </location>
</feature>
<feature type="domain" description="A-factor biosynthesis hotdog" evidence="1">
    <location>
        <begin position="201"/>
        <end position="293"/>
    </location>
</feature>